<keyword evidence="3 5" id="KW-0378">Hydrolase</keyword>
<feature type="active site" description="Charge relay system" evidence="5">
    <location>
        <position position="39"/>
    </location>
</feature>
<keyword evidence="4 5" id="KW-0720">Serine protease</keyword>
<dbReference type="PROSITE" id="PS51892">
    <property type="entry name" value="SUBTILASE"/>
    <property type="match status" value="1"/>
</dbReference>
<evidence type="ECO:0000256" key="5">
    <source>
        <dbReference type="PROSITE-ProRule" id="PRU01240"/>
    </source>
</evidence>
<sequence>MSLLPRPVLVHSDVRMWPVEDLPVVLDPSEGAATVAIVDSGIQTGHPLLAPAVVDAVSAVPGLTDGADACGHGSMVASLALYGSLEHKLAEREPLRPAGRVLGVRVLDENNNFPDAQLWHTQLEKAVVLAIDAGARVINLSLGDAGHPYQAPAPHALGAVLDSLIRQSNVVLVVSAGNVMAEEHEGPQYAARLLREADARIAPPAMSSLSLTVGALVPDDWQGAQPVRESVDHEYLGRPGDPSPISRSGPGVEFAIKPELMAPGGTYIHDRATNRVRTHQSSGRVVAVEGADPERLLDLDLGTSFAAPLVSHAVLKVFGRYPWLSANAARALVLSSANDVPILIEHDSDNAAKRAQLNLSGFGRVDAERAEFSDEHRAVLLAEESMAPDQVHFYEVQVPDSFYLPGRKHLRVALAFDPETHGSRLKYLASRMSVFVYRGCNVDHIKAKYAASGGEPPADLRNVQVEPWPADRDRLLGANQAASASWKNRWTRGKHDNVVVVVRNSSRWPHPDYQQGYALAVTLEVDPESAPPIYADLHAQFEVLTEIEIEAEAEIG</sequence>
<organism evidence="7 8">
    <name type="scientific">Mycobacterium aquaticum</name>
    <dbReference type="NCBI Taxonomy" id="1927124"/>
    <lineage>
        <taxon>Bacteria</taxon>
        <taxon>Bacillati</taxon>
        <taxon>Actinomycetota</taxon>
        <taxon>Actinomycetes</taxon>
        <taxon>Mycobacteriales</taxon>
        <taxon>Mycobacteriaceae</taxon>
        <taxon>Mycobacterium</taxon>
    </lineage>
</organism>
<feature type="active site" description="Charge relay system" evidence="5">
    <location>
        <position position="72"/>
    </location>
</feature>
<evidence type="ECO:0000313" key="8">
    <source>
        <dbReference type="Proteomes" id="UP000192448"/>
    </source>
</evidence>
<dbReference type="AlphaFoldDB" id="A0A1X0B0R0"/>
<dbReference type="Proteomes" id="UP000192448">
    <property type="component" value="Unassembled WGS sequence"/>
</dbReference>
<keyword evidence="8" id="KW-1185">Reference proteome</keyword>
<dbReference type="InterPro" id="IPR015500">
    <property type="entry name" value="Peptidase_S8_subtilisin-rel"/>
</dbReference>
<comment type="caution">
    <text evidence="7">The sequence shown here is derived from an EMBL/GenBank/DDBJ whole genome shotgun (WGS) entry which is preliminary data.</text>
</comment>
<dbReference type="EMBL" id="MVHF01000010">
    <property type="protein sequence ID" value="ORA35870.1"/>
    <property type="molecule type" value="Genomic_DNA"/>
</dbReference>
<dbReference type="STRING" id="1927124.BST13_12680"/>
<comment type="similarity">
    <text evidence="1 5">Belongs to the peptidase S8 family.</text>
</comment>
<dbReference type="GO" id="GO:0004252">
    <property type="term" value="F:serine-type endopeptidase activity"/>
    <property type="evidence" value="ECO:0007669"/>
    <property type="project" value="UniProtKB-UniRule"/>
</dbReference>
<dbReference type="Pfam" id="PF00082">
    <property type="entry name" value="Peptidase_S8"/>
    <property type="match status" value="1"/>
</dbReference>
<evidence type="ECO:0000313" key="7">
    <source>
        <dbReference type="EMBL" id="ORA35870.1"/>
    </source>
</evidence>
<dbReference type="PRINTS" id="PR00723">
    <property type="entry name" value="SUBTILISIN"/>
</dbReference>
<evidence type="ECO:0000256" key="3">
    <source>
        <dbReference type="ARBA" id="ARBA00022801"/>
    </source>
</evidence>
<dbReference type="OrthoDB" id="9768989at2"/>
<dbReference type="SUPFAM" id="SSF52743">
    <property type="entry name" value="Subtilisin-like"/>
    <property type="match status" value="1"/>
</dbReference>
<evidence type="ECO:0000256" key="2">
    <source>
        <dbReference type="ARBA" id="ARBA00022670"/>
    </source>
</evidence>
<dbReference type="InterPro" id="IPR034074">
    <property type="entry name" value="Y4bN_pept_dom"/>
</dbReference>
<feature type="domain" description="Peptidase S8/S53" evidence="6">
    <location>
        <begin position="33"/>
        <end position="363"/>
    </location>
</feature>
<dbReference type="PANTHER" id="PTHR43806:SF11">
    <property type="entry name" value="CEREVISIN-RELATED"/>
    <property type="match status" value="1"/>
</dbReference>
<dbReference type="InterPro" id="IPR000209">
    <property type="entry name" value="Peptidase_S8/S53_dom"/>
</dbReference>
<keyword evidence="2 5" id="KW-0645">Protease</keyword>
<evidence type="ECO:0000256" key="1">
    <source>
        <dbReference type="ARBA" id="ARBA00011073"/>
    </source>
</evidence>
<dbReference type="GO" id="GO:0006508">
    <property type="term" value="P:proteolysis"/>
    <property type="evidence" value="ECO:0007669"/>
    <property type="project" value="UniProtKB-KW"/>
</dbReference>
<dbReference type="CDD" id="cd04847">
    <property type="entry name" value="Peptidases_S8_Subtilisin_like_2"/>
    <property type="match status" value="1"/>
</dbReference>
<name>A0A1X0B0R0_9MYCO</name>
<evidence type="ECO:0000256" key="4">
    <source>
        <dbReference type="ARBA" id="ARBA00022825"/>
    </source>
</evidence>
<protein>
    <recommendedName>
        <fullName evidence="6">Peptidase S8/S53 domain-containing protein</fullName>
    </recommendedName>
</protein>
<dbReference type="Gene3D" id="3.40.50.200">
    <property type="entry name" value="Peptidase S8/S53 domain"/>
    <property type="match status" value="1"/>
</dbReference>
<evidence type="ECO:0000259" key="6">
    <source>
        <dbReference type="Pfam" id="PF00082"/>
    </source>
</evidence>
<reference evidence="7 8" key="1">
    <citation type="submission" date="2017-02" db="EMBL/GenBank/DDBJ databases">
        <title>The new phylogeny of genus Mycobacterium.</title>
        <authorList>
            <person name="Tortoli E."/>
            <person name="Trovato A."/>
            <person name="Cirillo D.M."/>
        </authorList>
    </citation>
    <scope>NUCLEOTIDE SEQUENCE [LARGE SCALE GENOMIC DNA]</scope>
    <source>
        <strain evidence="7 8">RW6</strain>
    </source>
</reference>
<dbReference type="PANTHER" id="PTHR43806">
    <property type="entry name" value="PEPTIDASE S8"/>
    <property type="match status" value="1"/>
</dbReference>
<dbReference type="PROSITE" id="PS00136">
    <property type="entry name" value="SUBTILASE_ASP"/>
    <property type="match status" value="1"/>
</dbReference>
<gene>
    <name evidence="7" type="ORF">BST13_12680</name>
</gene>
<accession>A0A1X0B0R0</accession>
<feature type="active site" description="Charge relay system" evidence="5">
    <location>
        <position position="304"/>
    </location>
</feature>
<dbReference type="InterPro" id="IPR023827">
    <property type="entry name" value="Peptidase_S8_Asp-AS"/>
</dbReference>
<proteinExistence type="inferred from homology"/>
<dbReference type="InterPro" id="IPR036852">
    <property type="entry name" value="Peptidase_S8/S53_dom_sf"/>
</dbReference>
<dbReference type="InterPro" id="IPR050131">
    <property type="entry name" value="Peptidase_S8_subtilisin-like"/>
</dbReference>